<feature type="region of interest" description="Disordered" evidence="1">
    <location>
        <begin position="1"/>
        <end position="21"/>
    </location>
</feature>
<dbReference type="AlphaFoldDB" id="A0A6B0XV38"/>
<evidence type="ECO:0000256" key="1">
    <source>
        <dbReference type="SAM" id="MobiDB-lite"/>
    </source>
</evidence>
<feature type="compositionally biased region" description="Polar residues" evidence="1">
    <location>
        <begin position="1"/>
        <end position="13"/>
    </location>
</feature>
<sequence>MFSTLESTRNRFGNTAEDDSLVGQTMQAFRPRQMPPMSALETVSAADQSCLAPKALLHLYTHLHVVHHAHPTVPWCGLPKLFHTNKERFPDVNDRYLFRSRGKVFRRHFMVHEDPVANSPWRRRRIDGRSSGLVNRCHDGQSAGAWSLGFSFRCSRRRRRPCALRSRRSLSARRSAPRRRHGRGFSGHGPWQLRWHSRTAVQREPNFRSSRPRS</sequence>
<dbReference type="Pfam" id="PF00487">
    <property type="entry name" value="FA_desaturase"/>
    <property type="match status" value="1"/>
</dbReference>
<dbReference type="EMBL" id="VXRY01000009">
    <property type="protein sequence ID" value="MXY32531.1"/>
    <property type="molecule type" value="Genomic_DNA"/>
</dbReference>
<dbReference type="InterPro" id="IPR005804">
    <property type="entry name" value="FA_desaturase_dom"/>
</dbReference>
<feature type="region of interest" description="Disordered" evidence="1">
    <location>
        <begin position="165"/>
        <end position="191"/>
    </location>
</feature>
<comment type="caution">
    <text evidence="3">The sequence shown here is derived from an EMBL/GenBank/DDBJ whole genome shotgun (WGS) entry which is preliminary data.</text>
</comment>
<evidence type="ECO:0000259" key="2">
    <source>
        <dbReference type="Pfam" id="PF00487"/>
    </source>
</evidence>
<protein>
    <recommendedName>
        <fullName evidence="2">Fatty acid desaturase domain-containing protein</fullName>
    </recommendedName>
</protein>
<name>A0A6B0XV38_9RHOB</name>
<proteinExistence type="predicted"/>
<feature type="domain" description="Fatty acid desaturase" evidence="2">
    <location>
        <begin position="50"/>
        <end position="97"/>
    </location>
</feature>
<organism evidence="3">
    <name type="scientific">Boseongicola sp. SB0664_bin_43</name>
    <dbReference type="NCBI Taxonomy" id="2604844"/>
    <lineage>
        <taxon>Bacteria</taxon>
        <taxon>Pseudomonadati</taxon>
        <taxon>Pseudomonadota</taxon>
        <taxon>Alphaproteobacteria</taxon>
        <taxon>Rhodobacterales</taxon>
        <taxon>Paracoccaceae</taxon>
        <taxon>Boseongicola</taxon>
    </lineage>
</organism>
<evidence type="ECO:0000313" key="3">
    <source>
        <dbReference type="EMBL" id="MXY32531.1"/>
    </source>
</evidence>
<gene>
    <name evidence="3" type="ORF">F4Y60_00255</name>
</gene>
<feature type="compositionally biased region" description="Basic residues" evidence="1">
    <location>
        <begin position="165"/>
        <end position="183"/>
    </location>
</feature>
<reference evidence="3" key="1">
    <citation type="submission" date="2019-09" db="EMBL/GenBank/DDBJ databases">
        <title>Characterisation of the sponge microbiome using genome-centric metagenomics.</title>
        <authorList>
            <person name="Engelberts J.P."/>
            <person name="Robbins S.J."/>
            <person name="De Goeij J.M."/>
            <person name="Aranda M."/>
            <person name="Bell S.C."/>
            <person name="Webster N.S."/>
        </authorList>
    </citation>
    <scope>NUCLEOTIDE SEQUENCE</scope>
    <source>
        <strain evidence="3">SB0664_bin_43</strain>
    </source>
</reference>
<dbReference type="GO" id="GO:0006629">
    <property type="term" value="P:lipid metabolic process"/>
    <property type="evidence" value="ECO:0007669"/>
    <property type="project" value="InterPro"/>
</dbReference>
<accession>A0A6B0XV38</accession>